<dbReference type="FunFam" id="3.40.50.11260:FF:000005">
    <property type="entry name" value="Heat shock protein 90"/>
    <property type="match status" value="1"/>
</dbReference>
<evidence type="ECO:0000256" key="2">
    <source>
        <dbReference type="ARBA" id="ARBA00009493"/>
    </source>
</evidence>
<comment type="similarity">
    <text evidence="1">Belongs to the heat shock protein 90 family.</text>
</comment>
<proteinExistence type="inferred from homology"/>
<dbReference type="FunFam" id="3.30.565.10:FF:000024">
    <property type="entry name" value="heat shock protein 90-5, chloroplastic"/>
    <property type="match status" value="1"/>
</dbReference>
<dbReference type="InterPro" id="IPR020568">
    <property type="entry name" value="Ribosomal_Su5_D2-typ_SF"/>
</dbReference>
<dbReference type="HAMAP" id="MF_00505">
    <property type="entry name" value="HSP90"/>
    <property type="match status" value="1"/>
</dbReference>
<dbReference type="InterPro" id="IPR046950">
    <property type="entry name" value="DNA-dir_Rpol_C_phage-type"/>
</dbReference>
<dbReference type="InterPro" id="IPR001404">
    <property type="entry name" value="Hsp90_fam"/>
</dbReference>
<dbReference type="PROSITE" id="PS00298">
    <property type="entry name" value="HSP90"/>
    <property type="match status" value="1"/>
</dbReference>
<keyword evidence="9" id="KW-0809">Transit peptide</keyword>
<name>A0A7J6I563_CANSA</name>
<reference evidence="17 18" key="1">
    <citation type="journal article" date="2020" name="bioRxiv">
        <title>Sequence and annotation of 42 cannabis genomes reveals extensive copy number variation in cannabinoid synthesis and pathogen resistance genes.</title>
        <authorList>
            <person name="Mckernan K.J."/>
            <person name="Helbert Y."/>
            <person name="Kane L.T."/>
            <person name="Ebling H."/>
            <person name="Zhang L."/>
            <person name="Liu B."/>
            <person name="Eaton Z."/>
            <person name="Mclaughlin S."/>
            <person name="Kingan S."/>
            <person name="Baybayan P."/>
            <person name="Concepcion G."/>
            <person name="Jordan M."/>
            <person name="Riva A."/>
            <person name="Barbazuk W."/>
            <person name="Harkins T."/>
        </authorList>
    </citation>
    <scope>NUCLEOTIDE SEQUENCE [LARGE SCALE GENOMIC DNA]</scope>
    <source>
        <strain evidence="18">cv. Jamaican Lion 4</strain>
        <tissue evidence="17">Leaf</tissue>
    </source>
</reference>
<feature type="domain" description="DNA-directed RNA polymerase N-terminal" evidence="16">
    <location>
        <begin position="1314"/>
        <end position="1650"/>
    </location>
</feature>
<feature type="region of interest" description="Disordered" evidence="14">
    <location>
        <begin position="1443"/>
        <end position="1471"/>
    </location>
</feature>
<dbReference type="InterPro" id="IPR037196">
    <property type="entry name" value="HSP90_C"/>
</dbReference>
<feature type="compositionally biased region" description="Basic and acidic residues" evidence="14">
    <location>
        <begin position="307"/>
        <end position="358"/>
    </location>
</feature>
<feature type="domain" description="Histidine kinase/HSP90-like ATPase" evidence="15">
    <location>
        <begin position="524"/>
        <end position="696"/>
    </location>
</feature>
<dbReference type="InterPro" id="IPR043502">
    <property type="entry name" value="DNA/RNA_pol_sf"/>
</dbReference>
<evidence type="ECO:0000256" key="12">
    <source>
        <dbReference type="ARBA" id="ARBA00048552"/>
    </source>
</evidence>
<dbReference type="PROSITE" id="PS00900">
    <property type="entry name" value="RNA_POL_PHAGE_1"/>
    <property type="match status" value="1"/>
</dbReference>
<dbReference type="InterPro" id="IPR020575">
    <property type="entry name" value="Hsp90_N"/>
</dbReference>
<keyword evidence="7" id="KW-0547">Nucleotide-binding</keyword>
<dbReference type="CDD" id="cd16927">
    <property type="entry name" value="HATPase_Hsp90-like"/>
    <property type="match status" value="1"/>
</dbReference>
<dbReference type="Gene3D" id="1.10.287.280">
    <property type="match status" value="1"/>
</dbReference>
<dbReference type="GO" id="GO:0003899">
    <property type="term" value="F:DNA-directed RNA polymerase activity"/>
    <property type="evidence" value="ECO:0007669"/>
    <property type="project" value="UniProtKB-EC"/>
</dbReference>
<comment type="catalytic activity">
    <reaction evidence="12 13">
        <text>RNA(n) + a ribonucleoside 5'-triphosphate = RNA(n+1) + diphosphate</text>
        <dbReference type="Rhea" id="RHEA:21248"/>
        <dbReference type="Rhea" id="RHEA-COMP:14527"/>
        <dbReference type="Rhea" id="RHEA-COMP:17342"/>
        <dbReference type="ChEBI" id="CHEBI:33019"/>
        <dbReference type="ChEBI" id="CHEBI:61557"/>
        <dbReference type="ChEBI" id="CHEBI:140395"/>
        <dbReference type="EC" id="2.7.7.6"/>
    </reaction>
</comment>
<evidence type="ECO:0000256" key="10">
    <source>
        <dbReference type="ARBA" id="ARBA00023163"/>
    </source>
</evidence>
<dbReference type="SUPFAM" id="SSF110942">
    <property type="entry name" value="HSP90 C-terminal domain"/>
    <property type="match status" value="1"/>
</dbReference>
<dbReference type="GO" id="GO:0051082">
    <property type="term" value="F:unfolded protein binding"/>
    <property type="evidence" value="ECO:0007669"/>
    <property type="project" value="InterPro"/>
</dbReference>
<dbReference type="EMBL" id="JAATIQ010000007">
    <property type="protein sequence ID" value="KAF4402734.1"/>
    <property type="molecule type" value="Genomic_DNA"/>
</dbReference>
<feature type="region of interest" description="Disordered" evidence="14">
    <location>
        <begin position="272"/>
        <end position="358"/>
    </location>
</feature>
<dbReference type="Pfam" id="PF14700">
    <property type="entry name" value="RPOL_N"/>
    <property type="match status" value="1"/>
</dbReference>
<dbReference type="SUPFAM" id="SSF54211">
    <property type="entry name" value="Ribosomal protein S5 domain 2-like"/>
    <property type="match status" value="1"/>
</dbReference>
<dbReference type="Pfam" id="PF13589">
    <property type="entry name" value="HATPase_c_3"/>
    <property type="match status" value="1"/>
</dbReference>
<dbReference type="Pfam" id="PF00940">
    <property type="entry name" value="RNA_pol"/>
    <property type="match status" value="1"/>
</dbReference>
<accession>A0A7J6I563</accession>
<organism evidence="17 18">
    <name type="scientific">Cannabis sativa</name>
    <name type="common">Hemp</name>
    <name type="synonym">Marijuana</name>
    <dbReference type="NCBI Taxonomy" id="3483"/>
    <lineage>
        <taxon>Eukaryota</taxon>
        <taxon>Viridiplantae</taxon>
        <taxon>Streptophyta</taxon>
        <taxon>Embryophyta</taxon>
        <taxon>Tracheophyta</taxon>
        <taxon>Spermatophyta</taxon>
        <taxon>Magnoliopsida</taxon>
        <taxon>eudicotyledons</taxon>
        <taxon>Gunneridae</taxon>
        <taxon>Pentapetalae</taxon>
        <taxon>rosids</taxon>
        <taxon>fabids</taxon>
        <taxon>Rosales</taxon>
        <taxon>Cannabaceae</taxon>
        <taxon>Cannabis</taxon>
    </lineage>
</organism>
<dbReference type="GO" id="GO:0006390">
    <property type="term" value="P:mitochondrial transcription"/>
    <property type="evidence" value="ECO:0007669"/>
    <property type="project" value="TreeGrafter"/>
</dbReference>
<evidence type="ECO:0000256" key="14">
    <source>
        <dbReference type="SAM" id="MobiDB-lite"/>
    </source>
</evidence>
<dbReference type="FunFam" id="1.10.1320.10:FF:000001">
    <property type="entry name" value="DNA-directed RNA polymerase"/>
    <property type="match status" value="1"/>
</dbReference>
<dbReference type="PANTHER" id="PTHR10102:SF0">
    <property type="entry name" value="DNA-DIRECTED RNA POLYMERASE, MITOCHONDRIAL"/>
    <property type="match status" value="1"/>
</dbReference>
<dbReference type="GO" id="GO:0034245">
    <property type="term" value="C:mitochondrial DNA-directed RNA polymerase complex"/>
    <property type="evidence" value="ECO:0007669"/>
    <property type="project" value="TreeGrafter"/>
</dbReference>
<keyword evidence="5 13" id="KW-0808">Transferase</keyword>
<dbReference type="InterPro" id="IPR029262">
    <property type="entry name" value="RPOL_N"/>
</dbReference>
<dbReference type="InterPro" id="IPR024075">
    <property type="entry name" value="DNA-dir_RNA_pol_helix_hairp_sf"/>
</dbReference>
<evidence type="ECO:0000256" key="6">
    <source>
        <dbReference type="ARBA" id="ARBA00022695"/>
    </source>
</evidence>
<evidence type="ECO:0000256" key="11">
    <source>
        <dbReference type="ARBA" id="ARBA00023186"/>
    </source>
</evidence>
<dbReference type="InterPro" id="IPR003594">
    <property type="entry name" value="HATPase_dom"/>
</dbReference>
<protein>
    <recommendedName>
        <fullName evidence="3 13">DNA-directed RNA polymerase</fullName>
        <ecNumber evidence="3 13">2.7.7.6</ecNumber>
    </recommendedName>
</protein>
<comment type="function">
    <text evidence="13">DNA-dependent RNA polymerase catalyzes the transcription of DNA into RNA using the four ribonucleoside triphosphates as substrates.</text>
</comment>
<dbReference type="GO" id="GO:0005524">
    <property type="term" value="F:ATP binding"/>
    <property type="evidence" value="ECO:0007669"/>
    <property type="project" value="UniProtKB-KW"/>
</dbReference>
<dbReference type="InterPro" id="IPR029058">
    <property type="entry name" value="AB_hydrolase_fold"/>
</dbReference>
<dbReference type="Proteomes" id="UP000583929">
    <property type="component" value="Unassembled WGS sequence"/>
</dbReference>
<dbReference type="SUPFAM" id="SSF53474">
    <property type="entry name" value="alpha/beta-Hydrolases"/>
    <property type="match status" value="1"/>
</dbReference>
<dbReference type="GO" id="GO:0016887">
    <property type="term" value="F:ATP hydrolysis activity"/>
    <property type="evidence" value="ECO:0007669"/>
    <property type="project" value="InterPro"/>
</dbReference>
<dbReference type="PRINTS" id="PR00775">
    <property type="entry name" value="HEATSHOCK90"/>
</dbReference>
<dbReference type="InterPro" id="IPR002092">
    <property type="entry name" value="DNA-dir_Rpol_phage-type"/>
</dbReference>
<sequence length="2164" mass="244915">MGSATSSMAAKFAFFPPDPPSYNIYLDESTGKMKMSDVHQRDEVDVMKLNTKKGNEIVAMYVKNPSASLTLLYSHGNAADLGQMYHIFTELSLHLGVNLMGYDYSGYGQSTGKASEQDTYADIEAAYKCLEEKYGVKEEDTILYGQSVGSGPALELAVKLPRLRAVILHSPILSGLRVMYPVKRTFWFDIYKNIDKIPFVKCPVLVIHGTEDEIVDFSHGKQLWELCQEKYEPLWLKGGNHCNLELYPDYLRHLRKFISAVEKLPRIAVSTEQATTTTTTTTTDKPDSPQKNTTGIINTENGARSSTDQKENKSRSSTGQREKSRLSTDSREKSRTSTDKRDKSRKSIDRSGKARISIDHSERARNSFDRLGDMISFFSATLSRAQMAPVLSRSLATASLASFPSSSPFTVRSPNGVFNLRSAFLPQNGLRRKGLPSSALKWKLERRDNRVSVRCEASVAEKEEIDTDGEKFEYQAEVGFSLIPQKFEFCDRFMDSLVLEEIEFGEDYEVSRLMDLIVHSLYSHKEVFLRELVSNASDALDKLRFLSVTEPSLLGEAGDLEIRIKPDPDNGTITITDTGIGMTKEELIDCLGTIAQSGTSKFLKALKVSSSSSSSILENQEHGADNSLIGQFGVGFYSAFLVADKVVVSTKSPRSDKQYIWESAAESSSYVIKEETDPEKMLHRGTQITLYLRPDDKYEFSEPAKIQSLVKNYSQFVSFPIYTWTEKSRTVEVEEEEEQKEGEEKAEGEKKMKKTTKTEKYWDWELANETKPIWMRSPKEVQKEEYCEFYKKTFNDFLDPIGYTHFTTEGEVEFRSVLYVPGMGPLNNEDVVNPKTKNIRLYVKRVFISDDFDGELVRIMRKRLVRKTFDMIQDISESENKEDYKKFWENFGRFIKLGCIEDTGNHKRITPLLRFYSSKNEEELTSLDDYIENMNENQKAIYYLATDSLKSAKSAPFLEKLIQKDIEVLYLIEPIDEVAIQNLQTYKEKKFVDISKEDLELGDEDEVKERETKQEYTLLCDWIKQQLGDKVAKVQVSNRLSSSPCVLVSGKFGWSANMERLMKAQALGDTSSLEFMRGRRILEINADHPIVKDLNAACKNAPDSADAKRAVDLLYDTALISSGFTPDSPAELGNKIYEMMAMALGGRWGRLEDEEKADGAGEETTESDASASQAMETEVVEPSEALLETTITSARDTNFLRKYRPDTTRATENSWFPLLGFRRFGIISSLDNILGQPSLLNSSSNGFGTLGFKGYASVAEAIASTDAEDDSSGSDEVQELLDDMDKENKVDSYFKGPKKMVAGMGITKYHILRRRQIKMETEAWEEAAKEYQELLMDMCEQKLAPNLPYVKSLFLGWFEPLRNAIVADQEMCREKKSKPSYAPYYYHLSADMMAVIAMHKLMGLLMTNSGAVGSVRVVQAACQIGEAIENEVRIQKFFEKTKKKKKKKDANTKSDDKEPEDEPDAETIEKEISINKDQQKLRKKITMLIKKQKVQQVKEIVKQQDDSKPWGQEAHVKVGCRLIQLLTETAYIQPPVDQLGDTPPDIRPAFVHSLKTITKEAQKTSRRYGVIECDPLVRRGLEKTARHMVIPYMPMLVPPNNWLGYDKGAYLFLPSYVMRTHGAKQQREAVKRTSRKQLEPVLEALDTLGNTKWRVNKRVLSVIDRIWSSGGSLGGLVSREDVPLPEEPDTEDESEIRKWKWKLKTAKKENSERHSQRCDIELKLAVGRKMKDEEGFYYPHNLDFRGRAYPMHPYLNHLGSDVCRGILEFAEGRALGKSGLYWLKIHLANLYGGGVDKLSYDGRVAFTENHIDNVFDSADRPLEGKRWWLGAEDPFQCLATCISLAEALRSPSPETTLSHMPVHQDGSCNGLQHYAALGRDKLGAAAVNLVAGDKPADVYSGIAARVLDIMRKDAKDDPATNSDAVHARKLIDQVDRKLVKQTVMTSVYGVTYIGARDQIKRRLKERDAIADDSELFAAACYAARTTLTALEEMFEAARSIMSWLGDCAKVIASENKAVQWTTPLGLPVIQPYRQLGRHLIKTSLQVLTLRRETDKVMAKRQRTAFPPNFVHSLDGSHMMMTAVACKKAGLNFAGVHDSYWTHACDVDEMNRILREKFVELYEAPVLENLLESFQTSFPSLTFPPLPDRGDFDLREVLESPYFFN</sequence>
<evidence type="ECO:0000256" key="1">
    <source>
        <dbReference type="ARBA" id="ARBA00008239"/>
    </source>
</evidence>
<dbReference type="InterPro" id="IPR037159">
    <property type="entry name" value="RNA_POL_N_sf"/>
</dbReference>
<evidence type="ECO:0000256" key="13">
    <source>
        <dbReference type="RuleBase" id="RU003805"/>
    </source>
</evidence>
<feature type="compositionally biased region" description="Acidic residues" evidence="14">
    <location>
        <begin position="1457"/>
        <end position="1466"/>
    </location>
</feature>
<dbReference type="SUPFAM" id="SSF56672">
    <property type="entry name" value="DNA/RNA polymerases"/>
    <property type="match status" value="1"/>
</dbReference>
<evidence type="ECO:0000313" key="17">
    <source>
        <dbReference type="EMBL" id="KAF4402734.1"/>
    </source>
</evidence>
<dbReference type="GO" id="GO:0140662">
    <property type="term" value="F:ATP-dependent protein folding chaperone"/>
    <property type="evidence" value="ECO:0007669"/>
    <property type="project" value="InterPro"/>
</dbReference>
<dbReference type="Gene3D" id="1.10.287.260">
    <property type="match status" value="1"/>
</dbReference>
<dbReference type="Gene3D" id="3.30.565.10">
    <property type="entry name" value="Histidine kinase-like ATPase, C-terminal domain"/>
    <property type="match status" value="1"/>
</dbReference>
<dbReference type="EC" id="2.7.7.6" evidence="3 13"/>
<keyword evidence="11" id="KW-0143">Chaperone</keyword>
<evidence type="ECO:0000256" key="5">
    <source>
        <dbReference type="ARBA" id="ARBA00022679"/>
    </source>
</evidence>
<evidence type="ECO:0000313" key="18">
    <source>
        <dbReference type="Proteomes" id="UP000583929"/>
    </source>
</evidence>
<keyword evidence="18" id="KW-1185">Reference proteome</keyword>
<dbReference type="Gene3D" id="3.40.50.11260">
    <property type="match status" value="1"/>
</dbReference>
<dbReference type="InterPro" id="IPR036890">
    <property type="entry name" value="HATPase_C_sf"/>
</dbReference>
<dbReference type="PROSITE" id="PS00489">
    <property type="entry name" value="RNA_POL_PHAGE_2"/>
    <property type="match status" value="1"/>
</dbReference>
<dbReference type="Pfam" id="PF00183">
    <property type="entry name" value="HSP90"/>
    <property type="match status" value="2"/>
</dbReference>
<comment type="caution">
    <text evidence="17">The sequence shown here is derived from an EMBL/GenBank/DDBJ whole genome shotgun (WGS) entry which is preliminary data.</text>
</comment>
<dbReference type="GO" id="GO:0003677">
    <property type="term" value="F:DNA binding"/>
    <property type="evidence" value="ECO:0007669"/>
    <property type="project" value="InterPro"/>
</dbReference>
<dbReference type="Gene3D" id="1.10.1320.10">
    <property type="entry name" value="DNA-directed RNA polymerase, N-terminal domain"/>
    <property type="match status" value="1"/>
</dbReference>
<dbReference type="FunFam" id="1.10.150.20:FF:000027">
    <property type="entry name" value="DNA-directed RNA polymerase"/>
    <property type="match status" value="1"/>
</dbReference>
<evidence type="ECO:0000256" key="4">
    <source>
        <dbReference type="ARBA" id="ARBA00022478"/>
    </source>
</evidence>
<evidence type="ECO:0000256" key="3">
    <source>
        <dbReference type="ARBA" id="ARBA00012418"/>
    </source>
</evidence>
<dbReference type="FunFam" id="1.20.120.790:FF:000001">
    <property type="entry name" value="Heat shock protein 90 alpha"/>
    <property type="match status" value="1"/>
</dbReference>
<keyword evidence="4 13" id="KW-0240">DNA-directed RNA polymerase</keyword>
<dbReference type="SMART" id="SM00387">
    <property type="entry name" value="HATPase_c"/>
    <property type="match status" value="1"/>
</dbReference>
<dbReference type="Gene3D" id="3.30.230.80">
    <property type="match status" value="2"/>
</dbReference>
<dbReference type="InterPro" id="IPR019805">
    <property type="entry name" value="Heat_shock_protein_90_CS"/>
</dbReference>
<dbReference type="Gene3D" id="3.40.50.1820">
    <property type="entry name" value="alpha/beta hydrolase"/>
    <property type="match status" value="1"/>
</dbReference>
<dbReference type="Gene3D" id="1.20.120.790">
    <property type="entry name" value="Heat shock protein 90, C-terminal domain"/>
    <property type="match status" value="1"/>
</dbReference>
<feature type="compositionally biased region" description="Polar residues" evidence="14">
    <location>
        <begin position="289"/>
        <end position="306"/>
    </location>
</feature>
<dbReference type="Pfam" id="PF12146">
    <property type="entry name" value="Hydrolase_4"/>
    <property type="match status" value="1"/>
</dbReference>
<evidence type="ECO:0000256" key="7">
    <source>
        <dbReference type="ARBA" id="ARBA00022741"/>
    </source>
</evidence>
<evidence type="ECO:0000256" key="8">
    <source>
        <dbReference type="ARBA" id="ARBA00022840"/>
    </source>
</evidence>
<dbReference type="FunFam" id="1.10.287.280:FF:000001">
    <property type="entry name" value="DNA-directed RNA polymerase"/>
    <property type="match status" value="1"/>
</dbReference>
<keyword evidence="8" id="KW-0067">ATP-binding</keyword>
<feature type="compositionally biased region" description="Basic and acidic residues" evidence="14">
    <location>
        <begin position="742"/>
        <end position="752"/>
    </location>
</feature>
<dbReference type="SUPFAM" id="SSF55874">
    <property type="entry name" value="ATPase domain of HSP90 chaperone/DNA topoisomerase II/histidine kinase"/>
    <property type="match status" value="1"/>
</dbReference>
<dbReference type="SMART" id="SM01311">
    <property type="entry name" value="RPOL_N"/>
    <property type="match status" value="1"/>
</dbReference>
<evidence type="ECO:0000259" key="16">
    <source>
        <dbReference type="SMART" id="SM01311"/>
    </source>
</evidence>
<feature type="region of interest" description="Disordered" evidence="14">
    <location>
        <begin position="1153"/>
        <end position="1182"/>
    </location>
</feature>
<gene>
    <name evidence="17" type="ORF">G4B88_012519</name>
</gene>
<evidence type="ECO:0000256" key="9">
    <source>
        <dbReference type="ARBA" id="ARBA00022946"/>
    </source>
</evidence>
<dbReference type="InterPro" id="IPR022742">
    <property type="entry name" value="Hydrolase_4"/>
</dbReference>
<dbReference type="FunFam" id="1.10.287.260:FF:000001">
    <property type="entry name" value="DNA-directed RNA polymerase"/>
    <property type="match status" value="1"/>
</dbReference>
<keyword evidence="6 13" id="KW-0548">Nucleotidyltransferase</keyword>
<comment type="similarity">
    <text evidence="2 13">Belongs to the phage and mitochondrial RNA polymerase family.</text>
</comment>
<feature type="region of interest" description="Disordered" evidence="14">
    <location>
        <begin position="732"/>
        <end position="752"/>
    </location>
</feature>
<evidence type="ECO:0000259" key="15">
    <source>
        <dbReference type="SMART" id="SM00387"/>
    </source>
</evidence>
<dbReference type="PANTHER" id="PTHR10102">
    <property type="entry name" value="DNA-DIRECTED RNA POLYMERASE, MITOCHONDRIAL"/>
    <property type="match status" value="1"/>
</dbReference>
<dbReference type="Gene3D" id="1.10.150.20">
    <property type="entry name" value="5' to 3' exonuclease, C-terminal subdomain"/>
    <property type="match status" value="1"/>
</dbReference>
<keyword evidence="10 13" id="KW-0804">Transcription</keyword>